<name>A0ABT1ACJ5_9PSEU</name>
<keyword evidence="2" id="KW-1185">Reference proteome</keyword>
<comment type="caution">
    <text evidence="1">The sequence shown here is derived from an EMBL/GenBank/DDBJ whole genome shotgun (WGS) entry which is preliminary data.</text>
</comment>
<proteinExistence type="predicted"/>
<evidence type="ECO:0000313" key="1">
    <source>
        <dbReference type="EMBL" id="MCO1660728.1"/>
    </source>
</evidence>
<dbReference type="PANTHER" id="PTHR36439">
    <property type="entry name" value="BLL4334 PROTEIN"/>
    <property type="match status" value="1"/>
</dbReference>
<sequence>MPRYALLLRGINLGPRRRVAMADLRALLDGAGYTEVRTHLQSGNAVLTGPDADPVEHERRISAAIDAALGMDVRCVVLTADELRAIVDGHPFTDVADNGSRMMAHVLAEQPDAEQLAAHDPTELDPENSRLGPRVIYQWCPDGLMGAPPVGGSAEKHWKIMVTARNWNTMTKLAELI</sequence>
<protein>
    <submittedName>
        <fullName evidence="1">DUF1697 domain-containing protein</fullName>
    </submittedName>
</protein>
<dbReference type="EMBL" id="JAGSOV010000090">
    <property type="protein sequence ID" value="MCO1660728.1"/>
    <property type="molecule type" value="Genomic_DNA"/>
</dbReference>
<organism evidence="1 2">
    <name type="scientific">Pseudonocardia humida</name>
    <dbReference type="NCBI Taxonomy" id="2800819"/>
    <lineage>
        <taxon>Bacteria</taxon>
        <taxon>Bacillati</taxon>
        <taxon>Actinomycetota</taxon>
        <taxon>Actinomycetes</taxon>
        <taxon>Pseudonocardiales</taxon>
        <taxon>Pseudonocardiaceae</taxon>
        <taxon>Pseudonocardia</taxon>
    </lineage>
</organism>
<dbReference type="PANTHER" id="PTHR36439:SF1">
    <property type="entry name" value="DUF1697 DOMAIN-CONTAINING PROTEIN"/>
    <property type="match status" value="1"/>
</dbReference>
<dbReference type="PIRSF" id="PIRSF008502">
    <property type="entry name" value="UCP008502"/>
    <property type="match status" value="1"/>
</dbReference>
<dbReference type="RefSeq" id="WP_252446266.1">
    <property type="nucleotide sequence ID" value="NZ_JAGSOV010000090.1"/>
</dbReference>
<dbReference type="InterPro" id="IPR012545">
    <property type="entry name" value="DUF1697"/>
</dbReference>
<dbReference type="Pfam" id="PF08002">
    <property type="entry name" value="DUF1697"/>
    <property type="match status" value="1"/>
</dbReference>
<gene>
    <name evidence="1" type="ORF">KDL28_37330</name>
</gene>
<evidence type="ECO:0000313" key="2">
    <source>
        <dbReference type="Proteomes" id="UP001165283"/>
    </source>
</evidence>
<reference evidence="1" key="1">
    <citation type="submission" date="2021-04" db="EMBL/GenBank/DDBJ databases">
        <title>Pseudonocardia sp. nov., isolated from sandy soil of mangrove forest.</title>
        <authorList>
            <person name="Zan Z."/>
            <person name="Huang R."/>
            <person name="Liu W."/>
        </authorList>
    </citation>
    <scope>NUCLEOTIDE SEQUENCE</scope>
    <source>
        <strain evidence="1">S2-4</strain>
    </source>
</reference>
<accession>A0ABT1ACJ5</accession>
<dbReference type="Proteomes" id="UP001165283">
    <property type="component" value="Unassembled WGS sequence"/>
</dbReference>
<dbReference type="Gene3D" id="3.30.70.1280">
    <property type="entry name" value="SP0830-like domains"/>
    <property type="match status" value="1"/>
</dbReference>
<dbReference type="SUPFAM" id="SSF160379">
    <property type="entry name" value="SP0830-like"/>
    <property type="match status" value="1"/>
</dbReference>